<reference evidence="6 7" key="1">
    <citation type="submission" date="2020-08" db="EMBL/GenBank/DDBJ databases">
        <title>Sequencing the genomes of 1000 actinobacteria strains.</title>
        <authorList>
            <person name="Klenk H.-P."/>
        </authorList>
    </citation>
    <scope>NUCLEOTIDE SEQUENCE [LARGE SCALE GENOMIC DNA]</scope>
    <source>
        <strain evidence="6 7">DSM 22826</strain>
    </source>
</reference>
<dbReference type="EMBL" id="JACHVS010000002">
    <property type="protein sequence ID" value="MBB2996900.1"/>
    <property type="molecule type" value="Genomic_DNA"/>
</dbReference>
<dbReference type="Pfam" id="PF13411">
    <property type="entry name" value="MerR_1"/>
    <property type="match status" value="1"/>
</dbReference>
<keyword evidence="1" id="KW-0479">Metal-binding</keyword>
<dbReference type="PRINTS" id="PR00040">
    <property type="entry name" value="HTHMERR"/>
</dbReference>
<accession>A0A839QMB0</accession>
<dbReference type="PROSITE" id="PS50937">
    <property type="entry name" value="HTH_MERR_2"/>
    <property type="match status" value="1"/>
</dbReference>
<dbReference type="InterPro" id="IPR047057">
    <property type="entry name" value="MerR_fam"/>
</dbReference>
<name>A0A839QMB0_9MICC</name>
<dbReference type="PROSITE" id="PS00552">
    <property type="entry name" value="HTH_MERR_1"/>
    <property type="match status" value="1"/>
</dbReference>
<dbReference type="GO" id="GO:0003700">
    <property type="term" value="F:DNA-binding transcription factor activity"/>
    <property type="evidence" value="ECO:0007669"/>
    <property type="project" value="InterPro"/>
</dbReference>
<keyword evidence="7" id="KW-1185">Reference proteome</keyword>
<dbReference type="InterPro" id="IPR009061">
    <property type="entry name" value="DNA-bd_dom_put_sf"/>
</dbReference>
<dbReference type="PANTHER" id="PTHR30204:SF0">
    <property type="entry name" value="REDOX-SENSITIVE TRANSCRIPTIONAL ACTIVATOR SOXR"/>
    <property type="match status" value="1"/>
</dbReference>
<dbReference type="GO" id="GO:0051537">
    <property type="term" value="F:2 iron, 2 sulfur cluster binding"/>
    <property type="evidence" value="ECO:0007669"/>
    <property type="project" value="UniProtKB-KW"/>
</dbReference>
<dbReference type="Gene3D" id="1.10.1660.10">
    <property type="match status" value="1"/>
</dbReference>
<proteinExistence type="predicted"/>
<feature type="domain" description="HTH merR-type" evidence="5">
    <location>
        <begin position="10"/>
        <end position="78"/>
    </location>
</feature>
<dbReference type="GO" id="GO:0006979">
    <property type="term" value="P:response to oxidative stress"/>
    <property type="evidence" value="ECO:0007669"/>
    <property type="project" value="InterPro"/>
</dbReference>
<dbReference type="AlphaFoldDB" id="A0A839QMB0"/>
<evidence type="ECO:0000256" key="3">
    <source>
        <dbReference type="ARBA" id="ARBA00023014"/>
    </source>
</evidence>
<organism evidence="6 7">
    <name type="scientific">Paeniglutamicibacter cryotolerans</name>
    <dbReference type="NCBI Taxonomy" id="670079"/>
    <lineage>
        <taxon>Bacteria</taxon>
        <taxon>Bacillati</taxon>
        <taxon>Actinomycetota</taxon>
        <taxon>Actinomycetes</taxon>
        <taxon>Micrococcales</taxon>
        <taxon>Micrococcaceae</taxon>
        <taxon>Paeniglutamicibacter</taxon>
    </lineage>
</organism>
<protein>
    <submittedName>
        <fullName evidence="6">MerR family redox-sensitive transcriptional activator SoxR</fullName>
    </submittedName>
</protein>
<evidence type="ECO:0000313" key="6">
    <source>
        <dbReference type="EMBL" id="MBB2996900.1"/>
    </source>
</evidence>
<evidence type="ECO:0000256" key="4">
    <source>
        <dbReference type="ARBA" id="ARBA00023125"/>
    </source>
</evidence>
<sequence>MDAITERERELSVGQVSERSGVAVSALHFYEREGLISSRRTPGNQRRYDRSVLRRVAVIRAAHKAGIPLSVIGEVFAQLPAESAPTQEDWQALSTSWRTEISSRIHALEKLRDGLGGCIGCGCLSLTECSFVNPGDQLAAGGRGASMFRDDEPI</sequence>
<evidence type="ECO:0000259" key="5">
    <source>
        <dbReference type="PROSITE" id="PS50937"/>
    </source>
</evidence>
<keyword evidence="3" id="KW-0411">Iron-sulfur</keyword>
<keyword evidence="2" id="KW-0408">Iron</keyword>
<comment type="caution">
    <text evidence="6">The sequence shown here is derived from an EMBL/GenBank/DDBJ whole genome shotgun (WGS) entry which is preliminary data.</text>
</comment>
<keyword evidence="1" id="KW-0001">2Fe-2S</keyword>
<dbReference type="NCBIfam" id="TIGR01950">
    <property type="entry name" value="SoxR"/>
    <property type="match status" value="1"/>
</dbReference>
<keyword evidence="4" id="KW-0238">DNA-binding</keyword>
<dbReference type="InterPro" id="IPR000551">
    <property type="entry name" value="MerR-type_HTH_dom"/>
</dbReference>
<dbReference type="GO" id="GO:0003677">
    <property type="term" value="F:DNA binding"/>
    <property type="evidence" value="ECO:0007669"/>
    <property type="project" value="UniProtKB-KW"/>
</dbReference>
<dbReference type="Proteomes" id="UP000523000">
    <property type="component" value="Unassembled WGS sequence"/>
</dbReference>
<dbReference type="SMART" id="SM00422">
    <property type="entry name" value="HTH_MERR"/>
    <property type="match status" value="1"/>
</dbReference>
<evidence type="ECO:0000313" key="7">
    <source>
        <dbReference type="Proteomes" id="UP000523000"/>
    </source>
</evidence>
<dbReference type="PANTHER" id="PTHR30204">
    <property type="entry name" value="REDOX-CYCLING DRUG-SENSING TRANSCRIPTIONAL ACTIVATOR SOXR"/>
    <property type="match status" value="1"/>
</dbReference>
<dbReference type="InterPro" id="IPR010211">
    <property type="entry name" value="Redox-sen_tscrpt-act_SoxR"/>
</dbReference>
<evidence type="ECO:0000256" key="1">
    <source>
        <dbReference type="ARBA" id="ARBA00022714"/>
    </source>
</evidence>
<dbReference type="SUPFAM" id="SSF46955">
    <property type="entry name" value="Putative DNA-binding domain"/>
    <property type="match status" value="1"/>
</dbReference>
<evidence type="ECO:0000256" key="2">
    <source>
        <dbReference type="ARBA" id="ARBA00023004"/>
    </source>
</evidence>
<gene>
    <name evidence="6" type="ORF">E9229_003147</name>
</gene>
<dbReference type="RefSeq" id="WP_183512475.1">
    <property type="nucleotide sequence ID" value="NZ_BAABGK010000095.1"/>
</dbReference>